<accession>A0A0F9ZIM7</accession>
<dbReference type="EMBL" id="LBOW01000012">
    <property type="protein sequence ID" value="KKP44063.1"/>
    <property type="molecule type" value="Genomic_DNA"/>
</dbReference>
<sequence length="223" mass="25599">MNPENQTPIMPTAESPQSVAKPNNFLIILLSTLLFISLVIAGFFAYQTQKLVLELQGIRNEELVTQTATPEPVATTDPTTDWKEIENKEYNFIFKYPTDWKLSESLKPDNTNWYSGNIYQLISPNASVDHGEVANGSYLTINVVKPDPNYSNFDEYRSFSANQYKYKYSQRKVNDIEGFVFSENNKIVGFAFENKGLFIVINWIYSETSEFVDQILSTFKFTN</sequence>
<evidence type="ECO:0000313" key="3">
    <source>
        <dbReference type="Proteomes" id="UP000034778"/>
    </source>
</evidence>
<keyword evidence="1" id="KW-0812">Transmembrane</keyword>
<proteinExistence type="predicted"/>
<reference evidence="2 3" key="1">
    <citation type="journal article" date="2015" name="Nature">
        <title>rRNA introns, odd ribosomes, and small enigmatic genomes across a large radiation of phyla.</title>
        <authorList>
            <person name="Brown C.T."/>
            <person name="Hug L.A."/>
            <person name="Thomas B.C."/>
            <person name="Sharon I."/>
            <person name="Castelle C.J."/>
            <person name="Singh A."/>
            <person name="Wilkins M.J."/>
            <person name="Williams K.H."/>
            <person name="Banfield J.F."/>
        </authorList>
    </citation>
    <scope>NUCLEOTIDE SEQUENCE [LARGE SCALE GENOMIC DNA]</scope>
</reference>
<keyword evidence="1" id="KW-1133">Transmembrane helix</keyword>
<keyword evidence="1" id="KW-0472">Membrane</keyword>
<protein>
    <submittedName>
        <fullName evidence="2">Uncharacterized protein</fullName>
    </submittedName>
</protein>
<dbReference type="STRING" id="1618566.UR35_C0012G0020"/>
<name>A0A0F9ZIM7_9BACT</name>
<feature type="transmembrane region" description="Helical" evidence="1">
    <location>
        <begin position="25"/>
        <end position="46"/>
    </location>
</feature>
<comment type="caution">
    <text evidence="2">The sequence shown here is derived from an EMBL/GenBank/DDBJ whole genome shotgun (WGS) entry which is preliminary data.</text>
</comment>
<evidence type="ECO:0000256" key="1">
    <source>
        <dbReference type="SAM" id="Phobius"/>
    </source>
</evidence>
<dbReference type="AlphaFoldDB" id="A0A0F9ZIM7"/>
<gene>
    <name evidence="2" type="ORF">UR35_C0012G0020</name>
</gene>
<evidence type="ECO:0000313" key="2">
    <source>
        <dbReference type="EMBL" id="KKP44063.1"/>
    </source>
</evidence>
<organism evidence="2 3">
    <name type="scientific">Candidatus Woesebacteria bacterium GW2011_GWB1_33_22</name>
    <dbReference type="NCBI Taxonomy" id="1618566"/>
    <lineage>
        <taxon>Bacteria</taxon>
        <taxon>Candidatus Woeseibacteriota</taxon>
    </lineage>
</organism>
<dbReference type="Proteomes" id="UP000034778">
    <property type="component" value="Unassembled WGS sequence"/>
</dbReference>